<dbReference type="EMBL" id="VRMG01000013">
    <property type="protein sequence ID" value="TXN28512.1"/>
    <property type="molecule type" value="Genomic_DNA"/>
</dbReference>
<gene>
    <name evidence="8" type="ORF">FVP33_16860</name>
</gene>
<organism evidence="8 9">
    <name type="scientific">Lacisediminihabitans profunda</name>
    <dbReference type="NCBI Taxonomy" id="2594790"/>
    <lineage>
        <taxon>Bacteria</taxon>
        <taxon>Bacillati</taxon>
        <taxon>Actinomycetota</taxon>
        <taxon>Actinomycetes</taxon>
        <taxon>Micrococcales</taxon>
        <taxon>Microbacteriaceae</taxon>
        <taxon>Lacisediminihabitans</taxon>
    </lineage>
</organism>
<dbReference type="PANTHER" id="PTHR10516">
    <property type="entry name" value="PEPTIDYL-PROLYL CIS-TRANS ISOMERASE"/>
    <property type="match status" value="1"/>
</dbReference>
<name>A0A5C8UJH1_9MICO</name>
<feature type="signal peptide" evidence="6">
    <location>
        <begin position="1"/>
        <end position="22"/>
    </location>
</feature>
<reference evidence="8 9" key="1">
    <citation type="submission" date="2019-08" db="EMBL/GenBank/DDBJ databases">
        <title>Bacterial whole genome sequence for Glaciihabitans sp. CHu50b-6-2.</title>
        <authorList>
            <person name="Jin L."/>
        </authorList>
    </citation>
    <scope>NUCLEOTIDE SEQUENCE [LARGE SCALE GENOMIC DNA]</scope>
    <source>
        <strain evidence="8 9">CHu50b-6-2</strain>
    </source>
</reference>
<feature type="domain" description="PPIase FKBP-type" evidence="7">
    <location>
        <begin position="82"/>
        <end position="173"/>
    </location>
</feature>
<evidence type="ECO:0000256" key="1">
    <source>
        <dbReference type="ARBA" id="ARBA00000971"/>
    </source>
</evidence>
<dbReference type="SUPFAM" id="SSF54534">
    <property type="entry name" value="FKBP-like"/>
    <property type="match status" value="2"/>
</dbReference>
<dbReference type="AlphaFoldDB" id="A0A5C8UJH1"/>
<dbReference type="InterPro" id="IPR001179">
    <property type="entry name" value="PPIase_FKBP_dom"/>
</dbReference>
<evidence type="ECO:0000313" key="8">
    <source>
        <dbReference type="EMBL" id="TXN28512.1"/>
    </source>
</evidence>
<evidence type="ECO:0000259" key="7">
    <source>
        <dbReference type="PROSITE" id="PS50059"/>
    </source>
</evidence>
<dbReference type="EC" id="5.2.1.8" evidence="2 5"/>
<protein>
    <recommendedName>
        <fullName evidence="2 5">peptidylprolyl isomerase</fullName>
        <ecNumber evidence="2 5">5.2.1.8</ecNumber>
    </recommendedName>
</protein>
<feature type="chain" id="PRO_5039124563" description="peptidylprolyl isomerase" evidence="6">
    <location>
        <begin position="23"/>
        <end position="321"/>
    </location>
</feature>
<proteinExistence type="predicted"/>
<evidence type="ECO:0000256" key="5">
    <source>
        <dbReference type="PROSITE-ProRule" id="PRU00277"/>
    </source>
</evidence>
<dbReference type="PROSITE" id="PS51257">
    <property type="entry name" value="PROKAR_LIPOPROTEIN"/>
    <property type="match status" value="1"/>
</dbReference>
<comment type="catalytic activity">
    <reaction evidence="1 5">
        <text>[protein]-peptidylproline (omega=180) = [protein]-peptidylproline (omega=0)</text>
        <dbReference type="Rhea" id="RHEA:16237"/>
        <dbReference type="Rhea" id="RHEA-COMP:10747"/>
        <dbReference type="Rhea" id="RHEA-COMP:10748"/>
        <dbReference type="ChEBI" id="CHEBI:83833"/>
        <dbReference type="ChEBI" id="CHEBI:83834"/>
        <dbReference type="EC" id="5.2.1.8"/>
    </reaction>
</comment>
<dbReference type="PROSITE" id="PS50059">
    <property type="entry name" value="FKBP_PPIASE"/>
    <property type="match status" value="2"/>
</dbReference>
<evidence type="ECO:0000256" key="3">
    <source>
        <dbReference type="ARBA" id="ARBA00023110"/>
    </source>
</evidence>
<evidence type="ECO:0000256" key="6">
    <source>
        <dbReference type="SAM" id="SignalP"/>
    </source>
</evidence>
<keyword evidence="4 5" id="KW-0413">Isomerase</keyword>
<dbReference type="InterPro" id="IPR050689">
    <property type="entry name" value="FKBP-type_PPIase"/>
</dbReference>
<keyword evidence="6" id="KW-0732">Signal</keyword>
<sequence>MSKFLSSIALAGVLALSLAACSATSNADSSCVATKAGASSDKVSVKGKFGAEPTVKFTTPLTAKATERTVDIAGKGTVAQSGSAVSINYTVFNATTGKKIDSTGFGKAKAQPLTLDKKSLIPGLYKAVACSPQGSRVSAIIPPADAFGKTGSPSLGIGAKDSIIFVIDVVSAKKPVSVLKKANGTAQPAPAGLPTVKLAASGSPTITVPKTDAPATLQIADLKKGSGATVKDGASVTVHYTGVIWGTGKVFDSSWTKGTPATFQTTGVVPGFGKALVGQKVGSQVLAVIPPADGYGAAGQAQAGISGTDTLVFVIDILATQ</sequence>
<keyword evidence="3 5" id="KW-0697">Rotamase</keyword>
<dbReference type="InterPro" id="IPR046357">
    <property type="entry name" value="PPIase_dom_sf"/>
</dbReference>
<dbReference type="Proteomes" id="UP000321379">
    <property type="component" value="Unassembled WGS sequence"/>
</dbReference>
<evidence type="ECO:0000313" key="9">
    <source>
        <dbReference type="Proteomes" id="UP000321379"/>
    </source>
</evidence>
<feature type="domain" description="PPIase FKBP-type" evidence="7">
    <location>
        <begin position="233"/>
        <end position="321"/>
    </location>
</feature>
<dbReference type="Gene3D" id="3.10.50.40">
    <property type="match status" value="2"/>
</dbReference>
<accession>A0A5C8UJH1</accession>
<dbReference type="PANTHER" id="PTHR10516:SF443">
    <property type="entry name" value="FK506-BINDING PROTEIN 59-RELATED"/>
    <property type="match status" value="1"/>
</dbReference>
<evidence type="ECO:0000256" key="4">
    <source>
        <dbReference type="ARBA" id="ARBA00023235"/>
    </source>
</evidence>
<keyword evidence="9" id="KW-1185">Reference proteome</keyword>
<evidence type="ECO:0000256" key="2">
    <source>
        <dbReference type="ARBA" id="ARBA00013194"/>
    </source>
</evidence>
<dbReference type="GO" id="GO:0003755">
    <property type="term" value="F:peptidyl-prolyl cis-trans isomerase activity"/>
    <property type="evidence" value="ECO:0007669"/>
    <property type="project" value="UniProtKB-KW"/>
</dbReference>
<comment type="caution">
    <text evidence="8">The sequence shown here is derived from an EMBL/GenBank/DDBJ whole genome shotgun (WGS) entry which is preliminary data.</text>
</comment>
<dbReference type="Pfam" id="PF00254">
    <property type="entry name" value="FKBP_C"/>
    <property type="match status" value="2"/>
</dbReference>
<dbReference type="RefSeq" id="WP_147784865.1">
    <property type="nucleotide sequence ID" value="NZ_VRMG01000013.1"/>
</dbReference>